<dbReference type="GO" id="GO:0005524">
    <property type="term" value="F:ATP binding"/>
    <property type="evidence" value="ECO:0007669"/>
    <property type="project" value="UniProtKB-KW"/>
</dbReference>
<evidence type="ECO:0000256" key="2">
    <source>
        <dbReference type="ARBA" id="ARBA00022741"/>
    </source>
</evidence>
<evidence type="ECO:0000313" key="8">
    <source>
        <dbReference type="EMBL" id="KAJ7191620.1"/>
    </source>
</evidence>
<feature type="domain" description="AAA+ ATPase" evidence="7">
    <location>
        <begin position="48"/>
        <end position="182"/>
    </location>
</feature>
<dbReference type="Pfam" id="PF17862">
    <property type="entry name" value="AAA_lid_3"/>
    <property type="match status" value="1"/>
</dbReference>
<organism evidence="8 9">
    <name type="scientific">Mycena pura</name>
    <dbReference type="NCBI Taxonomy" id="153505"/>
    <lineage>
        <taxon>Eukaryota</taxon>
        <taxon>Fungi</taxon>
        <taxon>Dikarya</taxon>
        <taxon>Basidiomycota</taxon>
        <taxon>Agaricomycotina</taxon>
        <taxon>Agaricomycetes</taxon>
        <taxon>Agaricomycetidae</taxon>
        <taxon>Agaricales</taxon>
        <taxon>Marasmiineae</taxon>
        <taxon>Mycenaceae</taxon>
        <taxon>Mycena</taxon>
    </lineage>
</organism>
<dbReference type="SMART" id="SM00382">
    <property type="entry name" value="AAA"/>
    <property type="match status" value="1"/>
</dbReference>
<keyword evidence="9" id="KW-1185">Reference proteome</keyword>
<proteinExistence type="inferred from homology"/>
<comment type="caution">
    <text evidence="8">The sequence shown here is derived from an EMBL/GenBank/DDBJ whole genome shotgun (WGS) entry which is preliminary data.</text>
</comment>
<comment type="similarity">
    <text evidence="6">Belongs to the AAA ATPase family.</text>
</comment>
<dbReference type="InterPro" id="IPR003959">
    <property type="entry name" value="ATPase_AAA_core"/>
</dbReference>
<dbReference type="GO" id="GO:0005741">
    <property type="term" value="C:mitochondrial outer membrane"/>
    <property type="evidence" value="ECO:0007669"/>
    <property type="project" value="UniProtKB-SubCell"/>
</dbReference>
<evidence type="ECO:0000256" key="6">
    <source>
        <dbReference type="RuleBase" id="RU003651"/>
    </source>
</evidence>
<evidence type="ECO:0000256" key="3">
    <source>
        <dbReference type="ARBA" id="ARBA00022787"/>
    </source>
</evidence>
<reference evidence="8" key="1">
    <citation type="submission" date="2023-03" db="EMBL/GenBank/DDBJ databases">
        <title>Massive genome expansion in bonnet fungi (Mycena s.s.) driven by repeated elements and novel gene families across ecological guilds.</title>
        <authorList>
            <consortium name="Lawrence Berkeley National Laboratory"/>
            <person name="Harder C.B."/>
            <person name="Miyauchi S."/>
            <person name="Viragh M."/>
            <person name="Kuo A."/>
            <person name="Thoen E."/>
            <person name="Andreopoulos B."/>
            <person name="Lu D."/>
            <person name="Skrede I."/>
            <person name="Drula E."/>
            <person name="Henrissat B."/>
            <person name="Morin E."/>
            <person name="Kohler A."/>
            <person name="Barry K."/>
            <person name="LaButti K."/>
            <person name="Morin E."/>
            <person name="Salamov A."/>
            <person name="Lipzen A."/>
            <person name="Mereny Z."/>
            <person name="Hegedus B."/>
            <person name="Baldrian P."/>
            <person name="Stursova M."/>
            <person name="Weitz H."/>
            <person name="Taylor A."/>
            <person name="Grigoriev I.V."/>
            <person name="Nagy L.G."/>
            <person name="Martin F."/>
            <person name="Kauserud H."/>
        </authorList>
    </citation>
    <scope>NUCLEOTIDE SEQUENCE</scope>
    <source>
        <strain evidence="8">9144</strain>
    </source>
</reference>
<keyword evidence="2 6" id="KW-0547">Nucleotide-binding</keyword>
<dbReference type="InterPro" id="IPR051701">
    <property type="entry name" value="Mito_OM_Translocase_MSP1"/>
</dbReference>
<keyword evidence="3" id="KW-1000">Mitochondrion outer membrane</keyword>
<dbReference type="PANTHER" id="PTHR45644">
    <property type="entry name" value="AAA ATPASE, PUTATIVE (AFU_ORTHOLOGUE AFUA_2G12920)-RELATED-RELATED"/>
    <property type="match status" value="1"/>
</dbReference>
<accession>A0AAD6XZ64</accession>
<dbReference type="AlphaFoldDB" id="A0AAD6XZ64"/>
<dbReference type="Pfam" id="PF00004">
    <property type="entry name" value="AAA"/>
    <property type="match status" value="1"/>
</dbReference>
<keyword evidence="5" id="KW-0496">Mitochondrion</keyword>
<gene>
    <name evidence="8" type="ORF">GGX14DRAFT_380899</name>
</gene>
<dbReference type="InterPro" id="IPR003960">
    <property type="entry name" value="ATPase_AAA_CS"/>
</dbReference>
<protein>
    <submittedName>
        <fullName evidence="8">P-loop containing nucleoside triphosphate hydrolase protein</fullName>
    </submittedName>
</protein>
<name>A0AAD6XZ64_9AGAR</name>
<dbReference type="Gene3D" id="3.40.50.300">
    <property type="entry name" value="P-loop containing nucleotide triphosphate hydrolases"/>
    <property type="match status" value="1"/>
</dbReference>
<keyword evidence="4 6" id="KW-0067">ATP-binding</keyword>
<dbReference type="PROSITE" id="PS00674">
    <property type="entry name" value="AAA"/>
    <property type="match status" value="1"/>
</dbReference>
<evidence type="ECO:0000256" key="5">
    <source>
        <dbReference type="ARBA" id="ARBA00023128"/>
    </source>
</evidence>
<dbReference type="InterPro" id="IPR027417">
    <property type="entry name" value="P-loop_NTPase"/>
</dbReference>
<dbReference type="Proteomes" id="UP001219525">
    <property type="component" value="Unassembled WGS sequence"/>
</dbReference>
<evidence type="ECO:0000259" key="7">
    <source>
        <dbReference type="SMART" id="SM00382"/>
    </source>
</evidence>
<dbReference type="InterPro" id="IPR003593">
    <property type="entry name" value="AAA+_ATPase"/>
</dbReference>
<sequence>MYSLIVSLTTTFDNVCIDPQIIQSLKDVVSLPILNPAIFKIGILARESIGGVLLYGPPGTGKTMVCRALARECGARMLQVRPSDVMNKYVGNSENLARNVFNLAHRLAPCVIFFDEIDSLFRSRTSDDSGDHTRNTAMDGLQSAQKNRDVGIVVVGATNRPFDLDEAVLRRLPTRFQVKLPDETRRKEILQVHLEGEAFPEVQLDEIARKTDGYSGSDLKNLCVCAATEAAKESVMNATTNGTGRSELLSRVLCPRHFEHALTQVSRSTRTSSELDRWHKSFAGQAGADVVGSVHRT</sequence>
<dbReference type="SUPFAM" id="SSF52540">
    <property type="entry name" value="P-loop containing nucleoside triphosphate hydrolases"/>
    <property type="match status" value="1"/>
</dbReference>
<dbReference type="EMBL" id="JARJCW010000130">
    <property type="protein sequence ID" value="KAJ7191620.1"/>
    <property type="molecule type" value="Genomic_DNA"/>
</dbReference>
<dbReference type="Gene3D" id="1.10.8.60">
    <property type="match status" value="1"/>
</dbReference>
<keyword evidence="3" id="KW-0472">Membrane</keyword>
<comment type="subcellular location">
    <subcellularLocation>
        <location evidence="1">Mitochondrion outer membrane</location>
        <topology evidence="1">Single-pass membrane protein</topology>
    </subcellularLocation>
</comment>
<dbReference type="GO" id="GO:0016887">
    <property type="term" value="F:ATP hydrolysis activity"/>
    <property type="evidence" value="ECO:0007669"/>
    <property type="project" value="InterPro"/>
</dbReference>
<evidence type="ECO:0000313" key="9">
    <source>
        <dbReference type="Proteomes" id="UP001219525"/>
    </source>
</evidence>
<dbReference type="InterPro" id="IPR041569">
    <property type="entry name" value="AAA_lid_3"/>
</dbReference>
<keyword evidence="8" id="KW-0378">Hydrolase</keyword>
<dbReference type="PANTHER" id="PTHR45644:SF56">
    <property type="entry name" value="AAA ATPASE, PUTATIVE (AFU_ORTHOLOGUE AFUA_2G12920)-RELATED"/>
    <property type="match status" value="1"/>
</dbReference>
<evidence type="ECO:0000256" key="4">
    <source>
        <dbReference type="ARBA" id="ARBA00022840"/>
    </source>
</evidence>
<evidence type="ECO:0000256" key="1">
    <source>
        <dbReference type="ARBA" id="ARBA00004572"/>
    </source>
</evidence>